<dbReference type="PANTHER" id="PTHR11629">
    <property type="entry name" value="VACUOLAR PROTON ATPASES"/>
    <property type="match status" value="1"/>
</dbReference>
<dbReference type="RefSeq" id="WP_145380183.1">
    <property type="nucleotide sequence ID" value="NZ_CP036276.1"/>
</dbReference>
<dbReference type="InterPro" id="IPR002490">
    <property type="entry name" value="V-ATPase_116kDa_su"/>
</dbReference>
<keyword evidence="3" id="KW-0813">Transport</keyword>
<dbReference type="GO" id="GO:0046961">
    <property type="term" value="F:proton-transporting ATPase activity, rotational mechanism"/>
    <property type="evidence" value="ECO:0007669"/>
    <property type="project" value="InterPro"/>
</dbReference>
<dbReference type="AlphaFoldDB" id="A0A517ZY12"/>
<comment type="similarity">
    <text evidence="2">Belongs to the V-ATPase 116 kDa subunit family.</text>
</comment>
<evidence type="ECO:0000313" key="11">
    <source>
        <dbReference type="Proteomes" id="UP000319383"/>
    </source>
</evidence>
<proteinExistence type="inferred from homology"/>
<feature type="coiled-coil region" evidence="8">
    <location>
        <begin position="77"/>
        <end position="104"/>
    </location>
</feature>
<feature type="transmembrane region" description="Helical" evidence="9">
    <location>
        <begin position="487"/>
        <end position="505"/>
    </location>
</feature>
<feature type="transmembrane region" description="Helical" evidence="9">
    <location>
        <begin position="526"/>
        <end position="546"/>
    </location>
</feature>
<dbReference type="GO" id="GO:0016471">
    <property type="term" value="C:vacuolar proton-transporting V-type ATPase complex"/>
    <property type="evidence" value="ECO:0007669"/>
    <property type="project" value="TreeGrafter"/>
</dbReference>
<keyword evidence="4 9" id="KW-0812">Transmembrane</keyword>
<feature type="transmembrane region" description="Helical" evidence="9">
    <location>
        <begin position="566"/>
        <end position="585"/>
    </location>
</feature>
<evidence type="ECO:0000256" key="4">
    <source>
        <dbReference type="ARBA" id="ARBA00022692"/>
    </source>
</evidence>
<evidence type="ECO:0000256" key="9">
    <source>
        <dbReference type="SAM" id="Phobius"/>
    </source>
</evidence>
<name>A0A517ZY12_9PLAN</name>
<dbReference type="KEGG" id="sdyn:Mal52_58860"/>
<keyword evidence="7 9" id="KW-0472">Membrane</keyword>
<dbReference type="GO" id="GO:0033179">
    <property type="term" value="C:proton-transporting V-type ATPase, V0 domain"/>
    <property type="evidence" value="ECO:0007669"/>
    <property type="project" value="InterPro"/>
</dbReference>
<feature type="transmembrane region" description="Helical" evidence="9">
    <location>
        <begin position="457"/>
        <end position="481"/>
    </location>
</feature>
<evidence type="ECO:0000256" key="8">
    <source>
        <dbReference type="SAM" id="Coils"/>
    </source>
</evidence>
<evidence type="ECO:0000256" key="6">
    <source>
        <dbReference type="ARBA" id="ARBA00023065"/>
    </source>
</evidence>
<evidence type="ECO:0000256" key="3">
    <source>
        <dbReference type="ARBA" id="ARBA00022448"/>
    </source>
</evidence>
<feature type="transmembrane region" description="Helical" evidence="9">
    <location>
        <begin position="384"/>
        <end position="405"/>
    </location>
</feature>
<keyword evidence="6" id="KW-0406">Ion transport</keyword>
<dbReference type="PANTHER" id="PTHR11629:SF63">
    <property type="entry name" value="V-TYPE PROTON ATPASE SUBUNIT A"/>
    <property type="match status" value="1"/>
</dbReference>
<dbReference type="Proteomes" id="UP000319383">
    <property type="component" value="Chromosome"/>
</dbReference>
<feature type="transmembrane region" description="Helical" evidence="9">
    <location>
        <begin position="322"/>
        <end position="347"/>
    </location>
</feature>
<protein>
    <submittedName>
        <fullName evidence="10">V-type ATP synthase subunit I</fullName>
    </submittedName>
</protein>
<dbReference type="EMBL" id="CP036276">
    <property type="protein sequence ID" value="QDU47357.1"/>
    <property type="molecule type" value="Genomic_DNA"/>
</dbReference>
<evidence type="ECO:0000256" key="2">
    <source>
        <dbReference type="ARBA" id="ARBA00009904"/>
    </source>
</evidence>
<keyword evidence="8" id="KW-0175">Coiled coil</keyword>
<keyword evidence="11" id="KW-1185">Reference proteome</keyword>
<keyword evidence="5 9" id="KW-1133">Transmembrane helix</keyword>
<evidence type="ECO:0000313" key="10">
    <source>
        <dbReference type="EMBL" id="QDU47357.1"/>
    </source>
</evidence>
<accession>A0A517ZY12</accession>
<evidence type="ECO:0000256" key="5">
    <source>
        <dbReference type="ARBA" id="ARBA00022989"/>
    </source>
</evidence>
<comment type="subcellular location">
    <subcellularLocation>
        <location evidence="1">Membrane</location>
        <topology evidence="1">Multi-pass membrane protein</topology>
    </subcellularLocation>
</comment>
<evidence type="ECO:0000256" key="7">
    <source>
        <dbReference type="ARBA" id="ARBA00023136"/>
    </source>
</evidence>
<sequence>MSIVPLEHATFVGLTGDKEALLDDLHRFGSLEIIPLGSGTDSSAEVGPSSDAREALKFLLTSPQRRRQVSDHTLFNAVEVEQKALELQSRIQTLEAERDDLLQRIAVAKPFGKFEFSPLEQMGNLRLWFYAVPHNQMSDLKPVAETNGDEQQLAWEIAERDQRFCYVVVISHQEPQNMPVPRARIGSRSPTELARRLEEVELGIEDAQAERAFLTRWCLLFAKSLTELEDAAARANAAQQTYDSDRLFALEAWVPQEHVEELAQYSQTKGYLFESRPPSPEENPPTLMRNTPNMEAGEDLVNFYMTPGYSTWDPSSIVCVSFAIFFAMILADAGYAAVLGLGLLFFWRKLGKPTAADDITAHGVDEEGNPADQQPSAGQRFRPMMLMIVVFSLVYGVLVGSYFGISPPPDSLFGRLHVLDINNSPLMMGVSILVGGLHLVLANLMNARRFADWRDGLAAIGWAAAVGGGLLYAAGSLIPAVTFLKSIGIGMALVGLIAVVGFTAWHERPLKRLGHGLFALTRISGAFGDILSYLRLFALGLASASLATAFNDMAAGIYGGLPRLGLLFALLVLTFGHALNLLLGVSSGVIHGLRLNVIEFFNWGLSDEGRRFTPFRRKGGSLWK</sequence>
<organism evidence="10 11">
    <name type="scientific">Symmachiella dynata</name>
    <dbReference type="NCBI Taxonomy" id="2527995"/>
    <lineage>
        <taxon>Bacteria</taxon>
        <taxon>Pseudomonadati</taxon>
        <taxon>Planctomycetota</taxon>
        <taxon>Planctomycetia</taxon>
        <taxon>Planctomycetales</taxon>
        <taxon>Planctomycetaceae</taxon>
        <taxon>Symmachiella</taxon>
    </lineage>
</organism>
<feature type="transmembrane region" description="Helical" evidence="9">
    <location>
        <begin position="425"/>
        <end position="445"/>
    </location>
</feature>
<dbReference type="GO" id="GO:0051117">
    <property type="term" value="F:ATPase binding"/>
    <property type="evidence" value="ECO:0007669"/>
    <property type="project" value="TreeGrafter"/>
</dbReference>
<dbReference type="GO" id="GO:0007035">
    <property type="term" value="P:vacuolar acidification"/>
    <property type="evidence" value="ECO:0007669"/>
    <property type="project" value="TreeGrafter"/>
</dbReference>
<evidence type="ECO:0000256" key="1">
    <source>
        <dbReference type="ARBA" id="ARBA00004141"/>
    </source>
</evidence>
<gene>
    <name evidence="10" type="ORF">Mal52_58860</name>
</gene>
<reference evidence="10 11" key="1">
    <citation type="submission" date="2019-02" db="EMBL/GenBank/DDBJ databases">
        <title>Deep-cultivation of Planctomycetes and their phenomic and genomic characterization uncovers novel biology.</title>
        <authorList>
            <person name="Wiegand S."/>
            <person name="Jogler M."/>
            <person name="Boedeker C."/>
            <person name="Pinto D."/>
            <person name="Vollmers J."/>
            <person name="Rivas-Marin E."/>
            <person name="Kohn T."/>
            <person name="Peeters S.H."/>
            <person name="Heuer A."/>
            <person name="Rast P."/>
            <person name="Oberbeckmann S."/>
            <person name="Bunk B."/>
            <person name="Jeske O."/>
            <person name="Meyerdierks A."/>
            <person name="Storesund J.E."/>
            <person name="Kallscheuer N."/>
            <person name="Luecker S."/>
            <person name="Lage O.M."/>
            <person name="Pohl T."/>
            <person name="Merkel B.J."/>
            <person name="Hornburger P."/>
            <person name="Mueller R.-W."/>
            <person name="Bruemmer F."/>
            <person name="Labrenz M."/>
            <person name="Spormann A.M."/>
            <person name="Op den Camp H."/>
            <person name="Overmann J."/>
            <person name="Amann R."/>
            <person name="Jetten M.S.M."/>
            <person name="Mascher T."/>
            <person name="Medema M.H."/>
            <person name="Devos D.P."/>
            <person name="Kaster A.-K."/>
            <person name="Ovreas L."/>
            <person name="Rohde M."/>
            <person name="Galperin M.Y."/>
            <person name="Jogler C."/>
        </authorList>
    </citation>
    <scope>NUCLEOTIDE SEQUENCE [LARGE SCALE GENOMIC DNA]</scope>
    <source>
        <strain evidence="10 11">Mal52</strain>
    </source>
</reference>